<dbReference type="Gene3D" id="3.40.50.1100">
    <property type="match status" value="2"/>
</dbReference>
<feature type="domain" description="Tryptophan synthase beta chain-like PALP" evidence="6">
    <location>
        <begin position="27"/>
        <end position="292"/>
    </location>
</feature>
<keyword evidence="8" id="KW-1185">Reference proteome</keyword>
<evidence type="ECO:0000313" key="7">
    <source>
        <dbReference type="EMBL" id="ARN75949.1"/>
    </source>
</evidence>
<dbReference type="InterPro" id="IPR001926">
    <property type="entry name" value="TrpB-like_PALP"/>
</dbReference>
<comment type="similarity">
    <text evidence="2">Belongs to the ACC deaminase/D-cysteine desulfhydrase family.</text>
</comment>
<evidence type="ECO:0000256" key="1">
    <source>
        <dbReference type="ARBA" id="ARBA00001933"/>
    </source>
</evidence>
<feature type="active site" description="Nucleophile" evidence="4">
    <location>
        <position position="67"/>
    </location>
</feature>
<dbReference type="RefSeq" id="WP_085760148.1">
    <property type="nucleotide sequence ID" value="NZ_CP019343.1"/>
</dbReference>
<dbReference type="InterPro" id="IPR036052">
    <property type="entry name" value="TrpB-like_PALP_sf"/>
</dbReference>
<dbReference type="Proteomes" id="UP000193450">
    <property type="component" value="Chromosome"/>
</dbReference>
<reference evidence="7 8" key="1">
    <citation type="submission" date="2016-11" db="EMBL/GenBank/DDBJ databases">
        <title>Trade-off between light-utilization and light-protection in marine flavobacteria.</title>
        <authorList>
            <person name="Kumagai Y."/>
        </authorList>
    </citation>
    <scope>NUCLEOTIDE SEQUENCE [LARGE SCALE GENOMIC DNA]</scope>
    <source>
        <strain evidence="7 8">NBRC 107125</strain>
    </source>
</reference>
<dbReference type="SUPFAM" id="SSF53686">
    <property type="entry name" value="Tryptophan synthase beta subunit-like PLP-dependent enzymes"/>
    <property type="match status" value="1"/>
</dbReference>
<sequence length="313" mass="34515">MTLHSFSPIQYIDDPALAASGVELNILRLDRFFPPISGNKYFKLKHNVDYARRHGYQRLLSFGGAYSNHIHALALAGRHYGFGTIGLIRGEQSMEANLNPTLQDAVDAGMDLHFLDRSQYRNKHDKDFVARLQAEFSDAFIIPEGGSNLLGVKGCMEIVGHIQHHLDDNYDLVIVPCGTAATLAGIAAALPDNKQVVGVAVLKNAQFLNDEVTAYLQQLGVAKDNWQILLDYHGGGYAKLNQSLAHFIQQFEQANTLQIEPVYTGKMFYGLYDQLIHSAQFKGKRIVAVHTGGLQGLRGIGDQLEKLQAKAVG</sequence>
<evidence type="ECO:0000256" key="2">
    <source>
        <dbReference type="ARBA" id="ARBA00008639"/>
    </source>
</evidence>
<dbReference type="EMBL" id="CP019343">
    <property type="protein sequence ID" value="ARN75949.1"/>
    <property type="molecule type" value="Genomic_DNA"/>
</dbReference>
<protein>
    <recommendedName>
        <fullName evidence="6">Tryptophan synthase beta chain-like PALP domain-containing protein</fullName>
    </recommendedName>
</protein>
<comment type="cofactor">
    <cofactor evidence="1">
        <name>pyridoxal 5'-phosphate</name>
        <dbReference type="ChEBI" id="CHEBI:597326"/>
    </cofactor>
</comment>
<dbReference type="PIRSF" id="PIRSF006278">
    <property type="entry name" value="ACCD_DCysDesulf"/>
    <property type="match status" value="1"/>
</dbReference>
<evidence type="ECO:0000256" key="3">
    <source>
        <dbReference type="ARBA" id="ARBA00022898"/>
    </source>
</evidence>
<evidence type="ECO:0000256" key="4">
    <source>
        <dbReference type="PIRSR" id="PIRSR006278-1"/>
    </source>
</evidence>
<dbReference type="STRING" id="716816.BST96_18720"/>
<dbReference type="PANTHER" id="PTHR43780:SF2">
    <property type="entry name" value="1-AMINOCYCLOPROPANE-1-CARBOXYLATE DEAMINASE-RELATED"/>
    <property type="match status" value="1"/>
</dbReference>
<evidence type="ECO:0000256" key="5">
    <source>
        <dbReference type="PIRSR" id="PIRSR006278-2"/>
    </source>
</evidence>
<evidence type="ECO:0000259" key="6">
    <source>
        <dbReference type="Pfam" id="PF00291"/>
    </source>
</evidence>
<dbReference type="KEGG" id="osg:BST96_18720"/>
<dbReference type="AlphaFoldDB" id="A0A1X9NKH8"/>
<keyword evidence="3 5" id="KW-0663">Pyridoxal phosphate</keyword>
<organism evidence="7 8">
    <name type="scientific">Oceanicoccus sagamiensis</name>
    <dbReference type="NCBI Taxonomy" id="716816"/>
    <lineage>
        <taxon>Bacteria</taxon>
        <taxon>Pseudomonadati</taxon>
        <taxon>Pseudomonadota</taxon>
        <taxon>Gammaproteobacteria</taxon>
        <taxon>Cellvibrionales</taxon>
        <taxon>Spongiibacteraceae</taxon>
        <taxon>Oceanicoccus</taxon>
    </lineage>
</organism>
<evidence type="ECO:0000313" key="8">
    <source>
        <dbReference type="Proteomes" id="UP000193450"/>
    </source>
</evidence>
<dbReference type="OrthoDB" id="9801249at2"/>
<dbReference type="GO" id="GO:0019148">
    <property type="term" value="F:D-cysteine desulfhydrase activity"/>
    <property type="evidence" value="ECO:0007669"/>
    <property type="project" value="TreeGrafter"/>
</dbReference>
<feature type="modified residue" description="N6-(pyridoxal phosphate)lysine" evidence="5">
    <location>
        <position position="40"/>
    </location>
</feature>
<proteinExistence type="inferred from homology"/>
<dbReference type="PANTHER" id="PTHR43780">
    <property type="entry name" value="1-AMINOCYCLOPROPANE-1-CARBOXYLATE DEAMINASE-RELATED"/>
    <property type="match status" value="1"/>
</dbReference>
<dbReference type="InterPro" id="IPR027278">
    <property type="entry name" value="ACCD_DCysDesulf"/>
</dbReference>
<accession>A0A1X9NKH8</accession>
<gene>
    <name evidence="7" type="ORF">BST96_18720</name>
</gene>
<dbReference type="Pfam" id="PF00291">
    <property type="entry name" value="PALP"/>
    <property type="match status" value="1"/>
</dbReference>
<name>A0A1X9NKH8_9GAMM</name>